<proteinExistence type="evidence at transcript level"/>
<dbReference type="EMBL" id="BT124259">
    <property type="protein sequence ID" value="ADE77523.1"/>
    <property type="molecule type" value="mRNA"/>
</dbReference>
<accession>D5ADA4</accession>
<protein>
    <recommendedName>
        <fullName evidence="3">DUF4220 domain-containing protein</fullName>
    </recommendedName>
</protein>
<feature type="transmembrane region" description="Helical" evidence="1">
    <location>
        <begin position="64"/>
        <end position="85"/>
    </location>
</feature>
<keyword evidence="1" id="KW-0812">Transmembrane</keyword>
<feature type="transmembrane region" description="Helical" evidence="1">
    <location>
        <begin position="135"/>
        <end position="155"/>
    </location>
</feature>
<keyword evidence="1" id="KW-0472">Membrane</keyword>
<dbReference type="OMA" id="DWYFWFS"/>
<dbReference type="AlphaFoldDB" id="D5ADA4"/>
<dbReference type="PANTHER" id="PTHR34262:SF1">
    <property type="entry name" value="TRANSMEMBRANE PROTEIN 220"/>
    <property type="match status" value="1"/>
</dbReference>
<sequence>MGSSRRFSICCAFMGILFAFSASVQLNDQDWYLWLPLYSLASAVNMMAVVNMNRARWSRDIVDITFWLGLTLFVKVVLEACLWETDALKWREFLSLDMERKLVREKLGSGQVIISMWLHSKASLSSQNVRSRIELGMILLVAVNGCLCLLFFLTVDKI</sequence>
<evidence type="ECO:0000256" key="1">
    <source>
        <dbReference type="SAM" id="Phobius"/>
    </source>
</evidence>
<name>D5ADA4_PICSI</name>
<evidence type="ECO:0000313" key="2">
    <source>
        <dbReference type="EMBL" id="ADE77523.1"/>
    </source>
</evidence>
<organism evidence="2">
    <name type="scientific">Picea sitchensis</name>
    <name type="common">Sitka spruce</name>
    <name type="synonym">Pinus sitchensis</name>
    <dbReference type="NCBI Taxonomy" id="3332"/>
    <lineage>
        <taxon>Eukaryota</taxon>
        <taxon>Viridiplantae</taxon>
        <taxon>Streptophyta</taxon>
        <taxon>Embryophyta</taxon>
        <taxon>Tracheophyta</taxon>
        <taxon>Spermatophyta</taxon>
        <taxon>Pinopsida</taxon>
        <taxon>Pinidae</taxon>
        <taxon>Conifers I</taxon>
        <taxon>Pinales</taxon>
        <taxon>Pinaceae</taxon>
        <taxon>Picea</taxon>
    </lineage>
</organism>
<reference evidence="2" key="1">
    <citation type="submission" date="2010-04" db="EMBL/GenBank/DDBJ databases">
        <authorList>
            <person name="Reid K.E."/>
            <person name="Liao N."/>
            <person name="Chan S."/>
            <person name="Docking R."/>
            <person name="Taylor G."/>
            <person name="Moore R."/>
            <person name="Mayo M."/>
            <person name="Munro S."/>
            <person name="King J."/>
            <person name="Yanchuk A."/>
            <person name="Holt R."/>
            <person name="Jones S."/>
            <person name="Marra M."/>
            <person name="Ritland C.E."/>
            <person name="Ritland K."/>
            <person name="Bohlmann J."/>
        </authorList>
    </citation>
    <scope>NUCLEOTIDE SEQUENCE</scope>
    <source>
        <tissue evidence="2">Bud</tissue>
    </source>
</reference>
<dbReference type="PANTHER" id="PTHR34262">
    <property type="entry name" value="TRANSMEMBRANE PROTEIN 220"/>
    <property type="match status" value="1"/>
</dbReference>
<dbReference type="Pfam" id="PF15071">
    <property type="entry name" value="TMEM220"/>
    <property type="match status" value="1"/>
</dbReference>
<dbReference type="InterPro" id="IPR029377">
    <property type="entry name" value="TMEM220"/>
</dbReference>
<feature type="transmembrane region" description="Helical" evidence="1">
    <location>
        <begin position="31"/>
        <end position="52"/>
    </location>
</feature>
<evidence type="ECO:0008006" key="3">
    <source>
        <dbReference type="Google" id="ProtNLM"/>
    </source>
</evidence>
<keyword evidence="1" id="KW-1133">Transmembrane helix</keyword>